<gene>
    <name evidence="2" type="ORF">KDK95_26100</name>
</gene>
<proteinExistence type="predicted"/>
<reference evidence="2" key="1">
    <citation type="submission" date="2021-04" db="EMBL/GenBank/DDBJ databases">
        <title>Genome based classification of Actinospica acidithermotolerans sp. nov., an actinobacterium isolated from an Indonesian hot spring.</title>
        <authorList>
            <person name="Kusuma A.B."/>
            <person name="Putra K.E."/>
            <person name="Nafisah S."/>
            <person name="Loh J."/>
            <person name="Nouioui I."/>
            <person name="Goodfellow M."/>
        </authorList>
    </citation>
    <scope>NUCLEOTIDE SEQUENCE</scope>
    <source>
        <strain evidence="2">MGRD01-02</strain>
    </source>
</reference>
<organism evidence="2 3">
    <name type="scientific">Actinospica acidithermotolerans</name>
    <dbReference type="NCBI Taxonomy" id="2828514"/>
    <lineage>
        <taxon>Bacteria</taxon>
        <taxon>Bacillati</taxon>
        <taxon>Actinomycetota</taxon>
        <taxon>Actinomycetes</taxon>
        <taxon>Catenulisporales</taxon>
        <taxon>Actinospicaceae</taxon>
        <taxon>Actinospica</taxon>
    </lineage>
</organism>
<evidence type="ECO:0000313" key="3">
    <source>
        <dbReference type="Proteomes" id="UP000676325"/>
    </source>
</evidence>
<dbReference type="Pfam" id="PF13006">
    <property type="entry name" value="Nterm_IS4"/>
    <property type="match status" value="1"/>
</dbReference>
<keyword evidence="3" id="KW-1185">Reference proteome</keyword>
<sequence>MRSGDRMTHHPDTGLSQRVALGVLLRSFPPALVDAVLDEADRRERRQRLLPARLMVYFTLGMWIFKTLSYEQILAELLGTVPGLAVANGAEEPATAAAIGRARRRLGVEPLRLLFERASGAAAGPDAERYRGLRPVWLRRLDVSTPASPANLAAFGLGAHASMNLLIEHGTGRVLAADIAAAGGSPERVLEQVPLGDVLLIVDERPLCARLWTAAERLGAEQLWPLAVAPAAAATRLPDGSALGKVTADDGSELVARVFARPGGDGPARLAASILDHRLAPATELAGLYAARAGADIDAAGVYRDGDFLEPRSKDPEMVRQELYAMLCVHHAIGDLITPIPPSPRRIHGG</sequence>
<dbReference type="InterPro" id="IPR024473">
    <property type="entry name" value="Transposases_IS4_N"/>
</dbReference>
<dbReference type="AlphaFoldDB" id="A0A941ELK5"/>
<evidence type="ECO:0000259" key="1">
    <source>
        <dbReference type="Pfam" id="PF13006"/>
    </source>
</evidence>
<dbReference type="RefSeq" id="WP_212520938.1">
    <property type="nucleotide sequence ID" value="NZ_JAGSOH010000101.1"/>
</dbReference>
<evidence type="ECO:0000313" key="2">
    <source>
        <dbReference type="EMBL" id="MBR7829804.1"/>
    </source>
</evidence>
<accession>A0A941ELK5</accession>
<comment type="caution">
    <text evidence="2">The sequence shown here is derived from an EMBL/GenBank/DDBJ whole genome shotgun (WGS) entry which is preliminary data.</text>
</comment>
<feature type="domain" description="Transposase IS4 N-terminal" evidence="1">
    <location>
        <begin position="19"/>
        <end position="116"/>
    </location>
</feature>
<protein>
    <submittedName>
        <fullName evidence="2">Transposase domain-containing protein</fullName>
    </submittedName>
</protein>
<dbReference type="EMBL" id="JAGSOH010000101">
    <property type="protein sequence ID" value="MBR7829804.1"/>
    <property type="molecule type" value="Genomic_DNA"/>
</dbReference>
<dbReference type="Proteomes" id="UP000676325">
    <property type="component" value="Unassembled WGS sequence"/>
</dbReference>
<name>A0A941ELK5_9ACTN</name>